<organism evidence="1 2">
    <name type="scientific">Rubripirellula amarantea</name>
    <dbReference type="NCBI Taxonomy" id="2527999"/>
    <lineage>
        <taxon>Bacteria</taxon>
        <taxon>Pseudomonadati</taxon>
        <taxon>Planctomycetota</taxon>
        <taxon>Planctomycetia</taxon>
        <taxon>Pirellulales</taxon>
        <taxon>Pirellulaceae</taxon>
        <taxon>Rubripirellula</taxon>
    </lineage>
</organism>
<dbReference type="EMBL" id="SJPI01000002">
    <property type="protein sequence ID" value="TWT50983.1"/>
    <property type="molecule type" value="Genomic_DNA"/>
</dbReference>
<dbReference type="AlphaFoldDB" id="A0A5C5WLX2"/>
<dbReference type="Proteomes" id="UP000316598">
    <property type="component" value="Unassembled WGS sequence"/>
</dbReference>
<protein>
    <submittedName>
        <fullName evidence="1">Uncharacterized protein</fullName>
    </submittedName>
</protein>
<keyword evidence="2" id="KW-1185">Reference proteome</keyword>
<dbReference type="RefSeq" id="WP_146516106.1">
    <property type="nucleotide sequence ID" value="NZ_SJPI01000002.1"/>
</dbReference>
<accession>A0A5C5WLX2</accession>
<gene>
    <name evidence="1" type="ORF">Pla22_37270</name>
</gene>
<reference evidence="1 2" key="1">
    <citation type="submission" date="2019-02" db="EMBL/GenBank/DDBJ databases">
        <title>Deep-cultivation of Planctomycetes and their phenomic and genomic characterization uncovers novel biology.</title>
        <authorList>
            <person name="Wiegand S."/>
            <person name="Jogler M."/>
            <person name="Boedeker C."/>
            <person name="Pinto D."/>
            <person name="Vollmers J."/>
            <person name="Rivas-Marin E."/>
            <person name="Kohn T."/>
            <person name="Peeters S.H."/>
            <person name="Heuer A."/>
            <person name="Rast P."/>
            <person name="Oberbeckmann S."/>
            <person name="Bunk B."/>
            <person name="Jeske O."/>
            <person name="Meyerdierks A."/>
            <person name="Storesund J.E."/>
            <person name="Kallscheuer N."/>
            <person name="Luecker S."/>
            <person name="Lage O.M."/>
            <person name="Pohl T."/>
            <person name="Merkel B.J."/>
            <person name="Hornburger P."/>
            <person name="Mueller R.-W."/>
            <person name="Bruemmer F."/>
            <person name="Labrenz M."/>
            <person name="Spormann A.M."/>
            <person name="Op Den Camp H."/>
            <person name="Overmann J."/>
            <person name="Amann R."/>
            <person name="Jetten M.S.M."/>
            <person name="Mascher T."/>
            <person name="Medema M.H."/>
            <person name="Devos D.P."/>
            <person name="Kaster A.-K."/>
            <person name="Ovreas L."/>
            <person name="Rohde M."/>
            <person name="Galperin M.Y."/>
            <person name="Jogler C."/>
        </authorList>
    </citation>
    <scope>NUCLEOTIDE SEQUENCE [LARGE SCALE GENOMIC DNA]</scope>
    <source>
        <strain evidence="1 2">Pla22</strain>
    </source>
</reference>
<name>A0A5C5WLX2_9BACT</name>
<evidence type="ECO:0000313" key="1">
    <source>
        <dbReference type="EMBL" id="TWT50983.1"/>
    </source>
</evidence>
<proteinExistence type="predicted"/>
<evidence type="ECO:0000313" key="2">
    <source>
        <dbReference type="Proteomes" id="UP000316598"/>
    </source>
</evidence>
<dbReference type="OrthoDB" id="9834327at2"/>
<comment type="caution">
    <text evidence="1">The sequence shown here is derived from an EMBL/GenBank/DDBJ whole genome shotgun (WGS) entry which is preliminary data.</text>
</comment>
<sequence length="174" mass="19639">MISAPTLRFDCFLQFQERLGHFSPGSPEYEEADIACRLALNPRRSTEPAEFFSRNLRRDARRTFVRQPNQPVTFSSLKDPQKDDGDAACEVASPKRSSCRPIDEAIALELLSRLSQRVGHIPGALRCLDGMLTNESVKDTATAMVVSERRVHHVRGLIRKAYQDMTCRDETSDS</sequence>